<evidence type="ECO:0000256" key="2">
    <source>
        <dbReference type="ARBA" id="ARBA00022729"/>
    </source>
</evidence>
<evidence type="ECO:0000259" key="6">
    <source>
        <dbReference type="Pfam" id="PF03968"/>
    </source>
</evidence>
<gene>
    <name evidence="4 7" type="primary">lptA</name>
    <name evidence="7" type="ORF">CKO13_05800</name>
</gene>
<feature type="compositionally biased region" description="Basic and acidic residues" evidence="5">
    <location>
        <begin position="153"/>
        <end position="173"/>
    </location>
</feature>
<evidence type="ECO:0000256" key="1">
    <source>
        <dbReference type="ARBA" id="ARBA00022448"/>
    </source>
</evidence>
<feature type="region of interest" description="Disordered" evidence="5">
    <location>
        <begin position="148"/>
        <end position="173"/>
    </location>
</feature>
<comment type="similarity">
    <text evidence="4">Belongs to the LptA family.</text>
</comment>
<feature type="signal peptide" evidence="4">
    <location>
        <begin position="1"/>
        <end position="28"/>
    </location>
</feature>
<feature type="chain" id="PRO_5044907172" description="Lipopolysaccharide export system protein LptA" evidence="4">
    <location>
        <begin position="29"/>
        <end position="173"/>
    </location>
</feature>
<evidence type="ECO:0000256" key="4">
    <source>
        <dbReference type="HAMAP-Rule" id="MF_01914"/>
    </source>
</evidence>
<reference evidence="7 8" key="1">
    <citation type="journal article" date="2020" name="Microorganisms">
        <title>Osmotic Adaptation and Compatible Solute Biosynthesis of Phototrophic Bacteria as Revealed from Genome Analyses.</title>
        <authorList>
            <person name="Imhoff J.F."/>
            <person name="Rahn T."/>
            <person name="Kunzel S."/>
            <person name="Keller A."/>
            <person name="Neulinger S.C."/>
        </authorList>
    </citation>
    <scope>NUCLEOTIDE SEQUENCE [LARGE SCALE GENOMIC DNA]</scope>
    <source>
        <strain evidence="7 8">DSM 15116</strain>
    </source>
</reference>
<keyword evidence="2 4" id="KW-0732">Signal</keyword>
<dbReference type="NCBIfam" id="TIGR03002">
    <property type="entry name" value="outer_YhbN_LptA"/>
    <property type="match status" value="1"/>
</dbReference>
<comment type="function">
    <text evidence="4">Involved in the assembly of lipopolysaccharide (LPS). Required for the translocation of LPS from the inner membrane to the outer membrane. May form a bridge between the inner membrane and the outer membrane, via interactions with LptC and LptD, thereby facilitating LPS transfer across the periplasm.</text>
</comment>
<sequence length="173" mass="18665" precursor="true">MRYGEPPRRGRRLAAAALLAAALAPAGAQQGPAPVELEADRVEVDAAAGVSVYRGDAVLTRGTLRITGERMEVHTDEQGALQRAIVDGTPATYRDRPEGQPRPVHAEARHLEYHASGPERAHLQGEARLWQGGDVVSAEVIDVDLEAQTVDARGGEGERARATLRPGRREEER</sequence>
<dbReference type="EMBL" id="NRSH01000049">
    <property type="protein sequence ID" value="MBK1726543.1"/>
    <property type="molecule type" value="Genomic_DNA"/>
</dbReference>
<keyword evidence="3 4" id="KW-0574">Periplasm</keyword>
<dbReference type="InterPro" id="IPR014340">
    <property type="entry name" value="LptA"/>
</dbReference>
<organism evidence="7 8">
    <name type="scientific">Halorhodospira neutriphila</name>
    <dbReference type="NCBI Taxonomy" id="168379"/>
    <lineage>
        <taxon>Bacteria</taxon>
        <taxon>Pseudomonadati</taxon>
        <taxon>Pseudomonadota</taxon>
        <taxon>Gammaproteobacteria</taxon>
        <taxon>Chromatiales</taxon>
        <taxon>Ectothiorhodospiraceae</taxon>
        <taxon>Halorhodospira</taxon>
    </lineage>
</organism>
<feature type="domain" description="Organic solvent tolerance-like N-terminal" evidence="6">
    <location>
        <begin position="37"/>
        <end position="148"/>
    </location>
</feature>
<dbReference type="Proteomes" id="UP000738126">
    <property type="component" value="Unassembled WGS sequence"/>
</dbReference>
<keyword evidence="1 4" id="KW-0813">Transport</keyword>
<comment type="subcellular location">
    <subcellularLocation>
        <location evidence="4">Periplasm</location>
    </subcellularLocation>
</comment>
<evidence type="ECO:0000313" key="7">
    <source>
        <dbReference type="EMBL" id="MBK1726543.1"/>
    </source>
</evidence>
<dbReference type="Gene3D" id="2.60.450.10">
    <property type="entry name" value="Lipopolysaccharide (LPS) transport protein A like domain"/>
    <property type="match status" value="1"/>
</dbReference>
<dbReference type="PANTHER" id="PTHR36504">
    <property type="entry name" value="LIPOPOLYSACCHARIDE EXPORT SYSTEM PROTEIN LPTA"/>
    <property type="match status" value="1"/>
</dbReference>
<comment type="caution">
    <text evidence="7">The sequence shown here is derived from an EMBL/GenBank/DDBJ whole genome shotgun (WGS) entry which is preliminary data.</text>
</comment>
<dbReference type="RefSeq" id="WP_200257812.1">
    <property type="nucleotide sequence ID" value="NZ_NRSH01000049.1"/>
</dbReference>
<comment type="subunit">
    <text evidence="4">Component of the lipopolysaccharide transport and assembly complex.</text>
</comment>
<dbReference type="InterPro" id="IPR052037">
    <property type="entry name" value="LPS_export_LptA"/>
</dbReference>
<evidence type="ECO:0000256" key="5">
    <source>
        <dbReference type="SAM" id="MobiDB-lite"/>
    </source>
</evidence>
<dbReference type="InterPro" id="IPR005653">
    <property type="entry name" value="OstA-like_N"/>
</dbReference>
<dbReference type="PANTHER" id="PTHR36504:SF1">
    <property type="entry name" value="LIPOPOLYSACCHARIDE EXPORT SYSTEM PROTEIN LPTA"/>
    <property type="match status" value="1"/>
</dbReference>
<accession>A0ABS1E483</accession>
<proteinExistence type="inferred from homology"/>
<keyword evidence="8" id="KW-1185">Reference proteome</keyword>
<evidence type="ECO:0000313" key="8">
    <source>
        <dbReference type="Proteomes" id="UP000738126"/>
    </source>
</evidence>
<protein>
    <recommendedName>
        <fullName evidence="4">Lipopolysaccharide export system protein LptA</fullName>
    </recommendedName>
</protein>
<dbReference type="HAMAP" id="MF_01914">
    <property type="entry name" value="LPS_assembly_LptA"/>
    <property type="match status" value="1"/>
</dbReference>
<dbReference type="Pfam" id="PF03968">
    <property type="entry name" value="LptD_N"/>
    <property type="match status" value="1"/>
</dbReference>
<evidence type="ECO:0000256" key="3">
    <source>
        <dbReference type="ARBA" id="ARBA00022764"/>
    </source>
</evidence>
<name>A0ABS1E483_9GAMM</name>